<keyword evidence="2" id="KW-1185">Reference proteome</keyword>
<dbReference type="PATRIC" id="fig|1423750.3.peg.129"/>
<protein>
    <submittedName>
        <fullName evidence="1">Uncharacterized protein</fullName>
    </submittedName>
</protein>
<dbReference type="OrthoDB" id="2146119at2"/>
<reference evidence="1 2" key="1">
    <citation type="journal article" date="2015" name="Genome Announc.">
        <title>Expanding the biotechnology potential of lactobacilli through comparative genomics of 213 strains and associated genera.</title>
        <authorList>
            <person name="Sun Z."/>
            <person name="Harris H.M."/>
            <person name="McCann A."/>
            <person name="Guo C."/>
            <person name="Argimon S."/>
            <person name="Zhang W."/>
            <person name="Yang X."/>
            <person name="Jeffery I.B."/>
            <person name="Cooney J.C."/>
            <person name="Kagawa T.F."/>
            <person name="Liu W."/>
            <person name="Song Y."/>
            <person name="Salvetti E."/>
            <person name="Wrobel A."/>
            <person name="Rasinkangas P."/>
            <person name="Parkhill J."/>
            <person name="Rea M.C."/>
            <person name="O'Sullivan O."/>
            <person name="Ritari J."/>
            <person name="Douillard F.P."/>
            <person name="Paul Ross R."/>
            <person name="Yang R."/>
            <person name="Briner A.E."/>
            <person name="Felis G.E."/>
            <person name="de Vos W.M."/>
            <person name="Barrangou R."/>
            <person name="Klaenhammer T.R."/>
            <person name="Caufield P.W."/>
            <person name="Cui Y."/>
            <person name="Zhang H."/>
            <person name="O'Toole P.W."/>
        </authorList>
    </citation>
    <scope>NUCLEOTIDE SEQUENCE [LARGE SCALE GENOMIC DNA]</scope>
    <source>
        <strain evidence="1 2">DSM 18630</strain>
    </source>
</reference>
<accession>A0A0R1VPD5</accession>
<dbReference type="Proteomes" id="UP000051451">
    <property type="component" value="Unassembled WGS sequence"/>
</dbReference>
<sequence length="160" mass="18675">MIWIGLLIILCLLFFLVLSIHVYRLNQFKKNKAISNLAVADCLPQISSNPIVKRDLWLKKIIQNSHSVVSFWGNNVDVFAYRFKLRQPLDDKQVKQLQQEMDQLLQTYAKQRHIISPVTDTPLLVSDCWVEDQQYLQLEVAVVVNQATYAYVRDIDRADQ</sequence>
<gene>
    <name evidence="1" type="ORF">FC89_GL000128</name>
</gene>
<dbReference type="AlphaFoldDB" id="A0A0R1VPD5"/>
<comment type="caution">
    <text evidence="1">The sequence shown here is derived from an EMBL/GenBank/DDBJ whole genome shotgun (WGS) entry which is preliminary data.</text>
</comment>
<dbReference type="RefSeq" id="WP_057870932.1">
    <property type="nucleotide sequence ID" value="NZ_AZGB01000005.1"/>
</dbReference>
<evidence type="ECO:0000313" key="1">
    <source>
        <dbReference type="EMBL" id="KRM07688.1"/>
    </source>
</evidence>
<dbReference type="EMBL" id="AZGB01000005">
    <property type="protein sequence ID" value="KRM07688.1"/>
    <property type="molecule type" value="Genomic_DNA"/>
</dbReference>
<dbReference type="STRING" id="1423750.FC89_GL000128"/>
<name>A0A0R1VPD5_9LACO</name>
<organism evidence="1 2">
    <name type="scientific">Liquorilactobacillus ghanensis DSM 18630</name>
    <dbReference type="NCBI Taxonomy" id="1423750"/>
    <lineage>
        <taxon>Bacteria</taxon>
        <taxon>Bacillati</taxon>
        <taxon>Bacillota</taxon>
        <taxon>Bacilli</taxon>
        <taxon>Lactobacillales</taxon>
        <taxon>Lactobacillaceae</taxon>
        <taxon>Liquorilactobacillus</taxon>
    </lineage>
</organism>
<proteinExistence type="predicted"/>
<evidence type="ECO:0000313" key="2">
    <source>
        <dbReference type="Proteomes" id="UP000051451"/>
    </source>
</evidence>
<dbReference type="GeneID" id="98318192"/>